<keyword evidence="5" id="KW-1185">Reference proteome</keyword>
<dbReference type="NCBIfam" id="TIGR00756">
    <property type="entry name" value="PPR"/>
    <property type="match status" value="6"/>
</dbReference>
<proteinExistence type="inferred from homology"/>
<evidence type="ECO:0000256" key="1">
    <source>
        <dbReference type="ARBA" id="ARBA00006643"/>
    </source>
</evidence>
<feature type="repeat" description="PPR" evidence="3">
    <location>
        <begin position="279"/>
        <end position="313"/>
    </location>
</feature>
<gene>
    <name evidence="4" type="ORF">CTI12_AA292420</name>
</gene>
<evidence type="ECO:0000256" key="2">
    <source>
        <dbReference type="ARBA" id="ARBA00022737"/>
    </source>
</evidence>
<dbReference type="Proteomes" id="UP000245207">
    <property type="component" value="Unassembled WGS sequence"/>
</dbReference>
<dbReference type="PANTHER" id="PTHR47926:SF413">
    <property type="entry name" value="REPEAT (TPR)-LIKE SUPERFAMILY PROTEIN, PUTATIVE-RELATED"/>
    <property type="match status" value="1"/>
</dbReference>
<dbReference type="FunFam" id="1.25.40.10:FF:000184">
    <property type="entry name" value="Pentatricopeptide repeat-containing protein, chloroplastic"/>
    <property type="match status" value="1"/>
</dbReference>
<protein>
    <submittedName>
        <fullName evidence="4">Pentatricopeptide repeat-containing protein</fullName>
    </submittedName>
</protein>
<dbReference type="PANTHER" id="PTHR47926">
    <property type="entry name" value="PENTATRICOPEPTIDE REPEAT-CONTAINING PROTEIN"/>
    <property type="match status" value="1"/>
</dbReference>
<evidence type="ECO:0000313" key="5">
    <source>
        <dbReference type="Proteomes" id="UP000245207"/>
    </source>
</evidence>
<sequence>MQVPAPIRTPAWVSTRRLLEQKLSDLPKHSTTFNQLNQLHALIYKHNLHQDPFIMPKLITAYSLCRQMSNAVKSFRQVQQPNVHLYNTMIRANVFNSLYVDAFDVFFHMQRCGVYADNFTYPFLLKGCCGFNDYVLVKMIHCHVVKLGFCLDVYVPNALIDSYSRCGVVGVGDAKRVFEGMGEGRDVVSWNTMIGGLVKVNRLSEARGLFDEMPVSDMVSWNTILDGYAKAGELNDAFELFERMPERNVVSWSTMLTGYCKSGDMDMTRMLFDKMPVKNMVSWTIIIAGYAAKGLAKEAVDLYERMEEEGYRPDDGAIISILAACAESGLLWLGKRVHQSIKRNGYYCSTLIENALVDMYAKCGSLNKALSIFNGMGKKDLVSWNAMIHGLAMHGHGSEALELFAEMKEEGFTPDKVTFVGVLCACTHGGYIDEGIQFFYTMERDYGVPPEIEHYGCVIDLLGRGGRLQEAFRLVRTMPVEPNVIIWGALLGACRLYNAVELAQEVLEHLVKLEPENAGNYSMLSNIYAATGNWASVADVRLRMKNTGSEKPSGASLIELDDGVHEFTVKNTVHPASDKIYHMVDGLSDHIKKVGYIPDVIY</sequence>
<dbReference type="FunFam" id="1.25.40.10:FF:000333">
    <property type="entry name" value="Pentatricopeptide repeat-containing protein"/>
    <property type="match status" value="1"/>
</dbReference>
<dbReference type="EMBL" id="PKPP01003311">
    <property type="protein sequence ID" value="PWA70052.1"/>
    <property type="molecule type" value="Genomic_DNA"/>
</dbReference>
<feature type="repeat" description="PPR" evidence="3">
    <location>
        <begin position="217"/>
        <end position="251"/>
    </location>
</feature>
<dbReference type="OrthoDB" id="185373at2759"/>
<dbReference type="PROSITE" id="PS51375">
    <property type="entry name" value="PPR"/>
    <property type="match status" value="4"/>
</dbReference>
<reference evidence="4 5" key="1">
    <citation type="journal article" date="2018" name="Mol. Plant">
        <title>The genome of Artemisia annua provides insight into the evolution of Asteraceae family and artemisinin biosynthesis.</title>
        <authorList>
            <person name="Shen Q."/>
            <person name="Zhang L."/>
            <person name="Liao Z."/>
            <person name="Wang S."/>
            <person name="Yan T."/>
            <person name="Shi P."/>
            <person name="Liu M."/>
            <person name="Fu X."/>
            <person name="Pan Q."/>
            <person name="Wang Y."/>
            <person name="Lv Z."/>
            <person name="Lu X."/>
            <person name="Zhang F."/>
            <person name="Jiang W."/>
            <person name="Ma Y."/>
            <person name="Chen M."/>
            <person name="Hao X."/>
            <person name="Li L."/>
            <person name="Tang Y."/>
            <person name="Lv G."/>
            <person name="Zhou Y."/>
            <person name="Sun X."/>
            <person name="Brodelius P.E."/>
            <person name="Rose J.K.C."/>
            <person name="Tang K."/>
        </authorList>
    </citation>
    <scope>NUCLEOTIDE SEQUENCE [LARGE SCALE GENOMIC DNA]</scope>
    <source>
        <strain evidence="5">cv. Huhao1</strain>
        <tissue evidence="4">Leaf</tissue>
    </source>
</reference>
<dbReference type="AlphaFoldDB" id="A0A2U1N9B5"/>
<dbReference type="InterPro" id="IPR046848">
    <property type="entry name" value="E_motif"/>
</dbReference>
<dbReference type="InterPro" id="IPR002885">
    <property type="entry name" value="PPR_rpt"/>
</dbReference>
<dbReference type="InterPro" id="IPR011990">
    <property type="entry name" value="TPR-like_helical_dom_sf"/>
</dbReference>
<evidence type="ECO:0000313" key="4">
    <source>
        <dbReference type="EMBL" id="PWA70052.1"/>
    </source>
</evidence>
<dbReference type="InterPro" id="IPR046960">
    <property type="entry name" value="PPR_At4g14850-like_plant"/>
</dbReference>
<dbReference type="Pfam" id="PF01535">
    <property type="entry name" value="PPR"/>
    <property type="match status" value="3"/>
</dbReference>
<organism evidence="4 5">
    <name type="scientific">Artemisia annua</name>
    <name type="common">Sweet wormwood</name>
    <dbReference type="NCBI Taxonomy" id="35608"/>
    <lineage>
        <taxon>Eukaryota</taxon>
        <taxon>Viridiplantae</taxon>
        <taxon>Streptophyta</taxon>
        <taxon>Embryophyta</taxon>
        <taxon>Tracheophyta</taxon>
        <taxon>Spermatophyta</taxon>
        <taxon>Magnoliopsida</taxon>
        <taxon>eudicotyledons</taxon>
        <taxon>Gunneridae</taxon>
        <taxon>Pentapetalae</taxon>
        <taxon>asterids</taxon>
        <taxon>campanulids</taxon>
        <taxon>Asterales</taxon>
        <taxon>Asteraceae</taxon>
        <taxon>Asteroideae</taxon>
        <taxon>Anthemideae</taxon>
        <taxon>Artemisiinae</taxon>
        <taxon>Artemisia</taxon>
    </lineage>
</organism>
<name>A0A2U1N9B5_ARTAN</name>
<feature type="repeat" description="PPR" evidence="3">
    <location>
        <begin position="380"/>
        <end position="414"/>
    </location>
</feature>
<keyword evidence="2" id="KW-0677">Repeat</keyword>
<comment type="similarity">
    <text evidence="1">Belongs to the PPR family. PCMP-H subfamily.</text>
</comment>
<evidence type="ECO:0000256" key="3">
    <source>
        <dbReference type="PROSITE-ProRule" id="PRU00708"/>
    </source>
</evidence>
<dbReference type="GO" id="GO:0003723">
    <property type="term" value="F:RNA binding"/>
    <property type="evidence" value="ECO:0007669"/>
    <property type="project" value="InterPro"/>
</dbReference>
<dbReference type="STRING" id="35608.A0A2U1N9B5"/>
<dbReference type="Gene3D" id="1.25.40.10">
    <property type="entry name" value="Tetratricopeptide repeat domain"/>
    <property type="match status" value="4"/>
</dbReference>
<feature type="repeat" description="PPR" evidence="3">
    <location>
        <begin position="186"/>
        <end position="216"/>
    </location>
</feature>
<accession>A0A2U1N9B5</accession>
<dbReference type="GO" id="GO:0009451">
    <property type="term" value="P:RNA modification"/>
    <property type="evidence" value="ECO:0007669"/>
    <property type="project" value="InterPro"/>
</dbReference>
<comment type="caution">
    <text evidence="4">The sequence shown here is derived from an EMBL/GenBank/DDBJ whole genome shotgun (WGS) entry which is preliminary data.</text>
</comment>
<dbReference type="Pfam" id="PF20431">
    <property type="entry name" value="E_motif"/>
    <property type="match status" value="1"/>
</dbReference>
<dbReference type="Pfam" id="PF13041">
    <property type="entry name" value="PPR_2"/>
    <property type="match status" value="3"/>
</dbReference>